<evidence type="ECO:0000256" key="5">
    <source>
        <dbReference type="ARBA" id="ARBA00022989"/>
    </source>
</evidence>
<dbReference type="InterPro" id="IPR036640">
    <property type="entry name" value="ABC1_TM_sf"/>
</dbReference>
<dbReference type="Pfam" id="PF00005">
    <property type="entry name" value="ABC_tran"/>
    <property type="match status" value="1"/>
</dbReference>
<gene>
    <name evidence="11" type="ORF">ACFOVU_15465</name>
</gene>
<feature type="compositionally biased region" description="Pro residues" evidence="7">
    <location>
        <begin position="11"/>
        <end position="30"/>
    </location>
</feature>
<dbReference type="Pfam" id="PF00664">
    <property type="entry name" value="ABC_membrane"/>
    <property type="match status" value="1"/>
</dbReference>
<dbReference type="SUPFAM" id="SSF90123">
    <property type="entry name" value="ABC transporter transmembrane region"/>
    <property type="match status" value="1"/>
</dbReference>
<evidence type="ECO:0000259" key="9">
    <source>
        <dbReference type="PROSITE" id="PS50893"/>
    </source>
</evidence>
<accession>A0ABV8FPV2</accession>
<evidence type="ECO:0000256" key="8">
    <source>
        <dbReference type="SAM" id="Phobius"/>
    </source>
</evidence>
<keyword evidence="6 8" id="KW-0472">Membrane</keyword>
<dbReference type="RefSeq" id="WP_378534208.1">
    <property type="nucleotide sequence ID" value="NZ_JBHSBH010000010.1"/>
</dbReference>
<organism evidence="11 12">
    <name type="scientific">Nocardiopsis sediminis</name>
    <dbReference type="NCBI Taxonomy" id="1778267"/>
    <lineage>
        <taxon>Bacteria</taxon>
        <taxon>Bacillati</taxon>
        <taxon>Actinomycetota</taxon>
        <taxon>Actinomycetes</taxon>
        <taxon>Streptosporangiales</taxon>
        <taxon>Nocardiopsidaceae</taxon>
        <taxon>Nocardiopsis</taxon>
    </lineage>
</organism>
<dbReference type="InterPro" id="IPR039421">
    <property type="entry name" value="Type_1_exporter"/>
</dbReference>
<dbReference type="Gene3D" id="1.20.1560.10">
    <property type="entry name" value="ABC transporter type 1, transmembrane domain"/>
    <property type="match status" value="1"/>
</dbReference>
<keyword evidence="12" id="KW-1185">Reference proteome</keyword>
<evidence type="ECO:0000313" key="12">
    <source>
        <dbReference type="Proteomes" id="UP001595847"/>
    </source>
</evidence>
<dbReference type="PROSITE" id="PS50929">
    <property type="entry name" value="ABC_TM1F"/>
    <property type="match status" value="1"/>
</dbReference>
<evidence type="ECO:0000313" key="11">
    <source>
        <dbReference type="EMBL" id="MFC3997328.1"/>
    </source>
</evidence>
<dbReference type="EMBL" id="JBHSBH010000010">
    <property type="protein sequence ID" value="MFC3997328.1"/>
    <property type="molecule type" value="Genomic_DNA"/>
</dbReference>
<proteinExistence type="predicted"/>
<feature type="domain" description="ABC transmembrane type-1" evidence="10">
    <location>
        <begin position="67"/>
        <end position="349"/>
    </location>
</feature>
<keyword evidence="2 8" id="KW-0812">Transmembrane</keyword>
<dbReference type="InterPro" id="IPR003439">
    <property type="entry name" value="ABC_transporter-like_ATP-bd"/>
</dbReference>
<feature type="transmembrane region" description="Helical" evidence="8">
    <location>
        <begin position="182"/>
        <end position="202"/>
    </location>
</feature>
<evidence type="ECO:0000256" key="4">
    <source>
        <dbReference type="ARBA" id="ARBA00022840"/>
    </source>
</evidence>
<evidence type="ECO:0000256" key="2">
    <source>
        <dbReference type="ARBA" id="ARBA00022692"/>
    </source>
</evidence>
<keyword evidence="3" id="KW-0547">Nucleotide-binding</keyword>
<dbReference type="Gene3D" id="3.40.50.300">
    <property type="entry name" value="P-loop containing nucleotide triphosphate hydrolases"/>
    <property type="match status" value="1"/>
</dbReference>
<reference evidence="12" key="1">
    <citation type="journal article" date="2019" name="Int. J. Syst. Evol. Microbiol.">
        <title>The Global Catalogue of Microorganisms (GCM) 10K type strain sequencing project: providing services to taxonomists for standard genome sequencing and annotation.</title>
        <authorList>
            <consortium name="The Broad Institute Genomics Platform"/>
            <consortium name="The Broad Institute Genome Sequencing Center for Infectious Disease"/>
            <person name="Wu L."/>
            <person name="Ma J."/>
        </authorList>
    </citation>
    <scope>NUCLEOTIDE SEQUENCE [LARGE SCALE GENOMIC DNA]</scope>
    <source>
        <strain evidence="12">TBRC 1826</strain>
    </source>
</reference>
<keyword evidence="5 8" id="KW-1133">Transmembrane helix</keyword>
<feature type="region of interest" description="Disordered" evidence="7">
    <location>
        <begin position="1"/>
        <end position="33"/>
    </location>
</feature>
<dbReference type="PANTHER" id="PTHR24221:SF654">
    <property type="entry name" value="ATP-BINDING CASSETTE SUB-FAMILY B MEMBER 6"/>
    <property type="match status" value="1"/>
</dbReference>
<keyword evidence="4 11" id="KW-0067">ATP-binding</keyword>
<comment type="subcellular location">
    <subcellularLocation>
        <location evidence="1">Cell membrane</location>
        <topology evidence="1">Multi-pass membrane protein</topology>
    </subcellularLocation>
</comment>
<dbReference type="PANTHER" id="PTHR24221">
    <property type="entry name" value="ATP-BINDING CASSETTE SUB-FAMILY B"/>
    <property type="match status" value="1"/>
</dbReference>
<dbReference type="SMART" id="SM00382">
    <property type="entry name" value="AAA"/>
    <property type="match status" value="1"/>
</dbReference>
<protein>
    <submittedName>
        <fullName evidence="11">ABC transporter ATP-binding protein</fullName>
    </submittedName>
</protein>
<feature type="transmembrane region" description="Helical" evidence="8">
    <location>
        <begin position="103"/>
        <end position="128"/>
    </location>
</feature>
<evidence type="ECO:0000256" key="6">
    <source>
        <dbReference type="ARBA" id="ARBA00023136"/>
    </source>
</evidence>
<dbReference type="SUPFAM" id="SSF52540">
    <property type="entry name" value="P-loop containing nucleoside triphosphate hydrolases"/>
    <property type="match status" value="1"/>
</dbReference>
<dbReference type="PROSITE" id="PS50893">
    <property type="entry name" value="ABC_TRANSPORTER_2"/>
    <property type="match status" value="1"/>
</dbReference>
<comment type="caution">
    <text evidence="11">The sequence shown here is derived from an EMBL/GenBank/DDBJ whole genome shotgun (WGS) entry which is preliminary data.</text>
</comment>
<evidence type="ECO:0000259" key="10">
    <source>
        <dbReference type="PROSITE" id="PS50929"/>
    </source>
</evidence>
<name>A0ABV8FPV2_9ACTN</name>
<evidence type="ECO:0000256" key="7">
    <source>
        <dbReference type="SAM" id="MobiDB-lite"/>
    </source>
</evidence>
<dbReference type="InterPro" id="IPR011527">
    <property type="entry name" value="ABC1_TM_dom"/>
</dbReference>
<dbReference type="Proteomes" id="UP001595847">
    <property type="component" value="Unassembled WGS sequence"/>
</dbReference>
<sequence>MTVETPRPPEDAPPPSPAGSPSPTAAPDPPATAFAPDRAHRLLPVASARTTLAVTLAGLRGARAAGLWALALSVAANACGLVAPWVLGILVDDVTRGTASGRVLALSALIAGAAVAGGVLSAFAFTMITRTGETVLARLREDVVERALRLPAPVLARLSSGDLLSRVGDDVQVVGDAVREKIPLIVSSLITVVLTMGGMFALDWRLGLAGMCSLPVYALSLRWYLPRSAPLFAQERAAMGERAQALVGSLHGAETVHAYRLNERRLALVNERSTAAMDTTVRVFRLFTRFAGGMNLAECVGLSAIVAVGFWLVGADAVTVGATTAAALYFHRLFGPLGAIMLTFNDVQSAGTSLARMAGVIRLPAPEVPEDHARPADSGIEIRGVGHRYDDGPAVLDGITLRIEPGERVALVGSSGAGKTTLASVVAGLVAPAEGTVLHGGVPMERLHPDALRRHLALISQEAHVFAGTFADNVRLAAPGATDEEVLGALEAVGARSWALALPDGLATVVGESGLRLTAHQGQQLALARLILADPAVAVLDEAGAEAGSAGARDLERAAVAATEGRTTLVVAHRLPQAVEADRIVVLDEGRIVEVGPHDDLVALGGRYAALWSAWQEGGRPLPTA</sequence>
<dbReference type="InterPro" id="IPR003593">
    <property type="entry name" value="AAA+_ATPase"/>
</dbReference>
<dbReference type="InterPro" id="IPR027417">
    <property type="entry name" value="P-loop_NTPase"/>
</dbReference>
<dbReference type="CDD" id="cd07346">
    <property type="entry name" value="ABC_6TM_exporters"/>
    <property type="match status" value="1"/>
</dbReference>
<feature type="transmembrane region" description="Helical" evidence="8">
    <location>
        <begin position="67"/>
        <end position="91"/>
    </location>
</feature>
<evidence type="ECO:0000256" key="1">
    <source>
        <dbReference type="ARBA" id="ARBA00004651"/>
    </source>
</evidence>
<feature type="domain" description="ABC transporter" evidence="9">
    <location>
        <begin position="380"/>
        <end position="614"/>
    </location>
</feature>
<dbReference type="GO" id="GO:0005524">
    <property type="term" value="F:ATP binding"/>
    <property type="evidence" value="ECO:0007669"/>
    <property type="project" value="UniProtKB-KW"/>
</dbReference>
<evidence type="ECO:0000256" key="3">
    <source>
        <dbReference type="ARBA" id="ARBA00022741"/>
    </source>
</evidence>